<dbReference type="PANTHER" id="PTHR43553:SF3">
    <property type="entry name" value="ABC TRANSPORTER ATP-BINDING PROTEIN MODF"/>
    <property type="match status" value="1"/>
</dbReference>
<dbReference type="InterPro" id="IPR050095">
    <property type="entry name" value="ECF_ABC_transporter_ATP-bd"/>
</dbReference>
<name>A0A6P1M5B5_9BACT</name>
<dbReference type="GO" id="GO:0016887">
    <property type="term" value="F:ATP hydrolysis activity"/>
    <property type="evidence" value="ECO:0007669"/>
    <property type="project" value="InterPro"/>
</dbReference>
<dbReference type="AlphaFoldDB" id="A0A6P1M5B5"/>
<gene>
    <name evidence="5" type="ORF">GT409_07185</name>
</gene>
<dbReference type="SUPFAM" id="SSF52540">
    <property type="entry name" value="P-loop containing nucleoside triphosphate hydrolases"/>
    <property type="match status" value="2"/>
</dbReference>
<feature type="domain" description="ABC transporter" evidence="4">
    <location>
        <begin position="236"/>
        <end position="449"/>
    </location>
</feature>
<evidence type="ECO:0000256" key="1">
    <source>
        <dbReference type="ARBA" id="ARBA00022448"/>
    </source>
</evidence>
<dbReference type="PROSITE" id="PS50893">
    <property type="entry name" value="ABC_TRANSPORTER_2"/>
    <property type="match status" value="2"/>
</dbReference>
<dbReference type="EMBL" id="CP047593">
    <property type="protein sequence ID" value="QHI69242.1"/>
    <property type="molecule type" value="Genomic_DNA"/>
</dbReference>
<dbReference type="Pfam" id="PF00005">
    <property type="entry name" value="ABC_tran"/>
    <property type="match status" value="2"/>
</dbReference>
<sequence length="450" mass="50349">MAFTEKWNEIVEFVDRRLEACAVLGTNGSGKSELAVQLQEASEGFSALVSLELQFAVIEEERYNDDSDFMDCPDPGRTARVFIEEGGPMTPVLEDLFDSLRMRNLLDRGIKYLSTGEFRKVMICRALAENPKRLILDEPFDGLDAAAQVELTELLNRLAETGLQLVLVLNRLDEVADCVKHIFLLDEAGVVLSAPTDQAFASDCMARFFRMHDLPQELPHPPERERLILPDGAPLIEMNDVSVSYSGTEIFSGLEWAVHPGEHWQICGPNGCGKSTLLELVTGDHPQVFSNDVCVFGIRRGSGETVWDIKKHIGHVSSAVQVNYRVSTSVLNTVISGFHDSIGMYRKHSLAEEACALEWLEILHLNDKASRPLRSLSYGEQRLVLIARAMVKRPALLILDEPCQGLDEINRRTILKLIDHIGTQSDTTVLYVSHHVSDDIPCIRRRLTMN</sequence>
<evidence type="ECO:0000259" key="4">
    <source>
        <dbReference type="PROSITE" id="PS50893"/>
    </source>
</evidence>
<dbReference type="GO" id="GO:0005524">
    <property type="term" value="F:ATP binding"/>
    <property type="evidence" value="ECO:0007669"/>
    <property type="project" value="UniProtKB-KW"/>
</dbReference>
<evidence type="ECO:0000313" key="5">
    <source>
        <dbReference type="EMBL" id="QHI69242.1"/>
    </source>
</evidence>
<evidence type="ECO:0000313" key="6">
    <source>
        <dbReference type="Proteomes" id="UP000464954"/>
    </source>
</evidence>
<dbReference type="InterPro" id="IPR003439">
    <property type="entry name" value="ABC_transporter-like_ATP-bd"/>
</dbReference>
<dbReference type="Gene3D" id="3.40.50.300">
    <property type="entry name" value="P-loop containing nucleotide triphosphate hydrolases"/>
    <property type="match status" value="2"/>
</dbReference>
<evidence type="ECO:0000256" key="2">
    <source>
        <dbReference type="ARBA" id="ARBA00022741"/>
    </source>
</evidence>
<dbReference type="InterPro" id="IPR017871">
    <property type="entry name" value="ABC_transporter-like_CS"/>
</dbReference>
<dbReference type="SMART" id="SM00382">
    <property type="entry name" value="AAA"/>
    <property type="match status" value="2"/>
</dbReference>
<feature type="domain" description="ABC transporter" evidence="4">
    <location>
        <begin position="1"/>
        <end position="212"/>
    </location>
</feature>
<dbReference type="PROSITE" id="PS00211">
    <property type="entry name" value="ABC_TRANSPORTER_1"/>
    <property type="match status" value="1"/>
</dbReference>
<dbReference type="PANTHER" id="PTHR43553">
    <property type="entry name" value="HEAVY METAL TRANSPORTER"/>
    <property type="match status" value="1"/>
</dbReference>
<evidence type="ECO:0000256" key="3">
    <source>
        <dbReference type="ARBA" id="ARBA00022840"/>
    </source>
</evidence>
<dbReference type="Proteomes" id="UP000464954">
    <property type="component" value="Chromosome"/>
</dbReference>
<keyword evidence="1" id="KW-0813">Transport</keyword>
<dbReference type="GO" id="GO:0043190">
    <property type="term" value="C:ATP-binding cassette (ABC) transporter complex"/>
    <property type="evidence" value="ECO:0007669"/>
    <property type="project" value="TreeGrafter"/>
</dbReference>
<organism evidence="5 6">
    <name type="scientific">Tichowtungia aerotolerans</name>
    <dbReference type="NCBI Taxonomy" id="2697043"/>
    <lineage>
        <taxon>Bacteria</taxon>
        <taxon>Pseudomonadati</taxon>
        <taxon>Kiritimatiellota</taxon>
        <taxon>Tichowtungiia</taxon>
        <taxon>Tichowtungiales</taxon>
        <taxon>Tichowtungiaceae</taxon>
        <taxon>Tichowtungia</taxon>
    </lineage>
</organism>
<dbReference type="GO" id="GO:0042626">
    <property type="term" value="F:ATPase-coupled transmembrane transporter activity"/>
    <property type="evidence" value="ECO:0007669"/>
    <property type="project" value="TreeGrafter"/>
</dbReference>
<dbReference type="InterPro" id="IPR027417">
    <property type="entry name" value="P-loop_NTPase"/>
</dbReference>
<reference evidence="5 6" key="1">
    <citation type="submission" date="2020-01" db="EMBL/GenBank/DDBJ databases">
        <title>Ponticoccus aerotolerans gen. nov., sp. nov., an anaerobic bacterium and proposal of Ponticoccusceae fam. nov., Ponticoccusles ord. nov. and Ponticoccuse classis nov. in the phylum Kiritimatiellaeota.</title>
        <authorList>
            <person name="Zhou L.Y."/>
            <person name="Du Z.J."/>
        </authorList>
    </citation>
    <scope>NUCLEOTIDE SEQUENCE [LARGE SCALE GENOMIC DNA]</scope>
    <source>
        <strain evidence="5 6">S-5007</strain>
    </source>
</reference>
<dbReference type="RefSeq" id="WP_160628387.1">
    <property type="nucleotide sequence ID" value="NZ_CP047593.1"/>
</dbReference>
<proteinExistence type="predicted"/>
<keyword evidence="6" id="KW-1185">Reference proteome</keyword>
<keyword evidence="2" id="KW-0547">Nucleotide-binding</keyword>
<keyword evidence="3 5" id="KW-0067">ATP-binding</keyword>
<accession>A0A6P1M5B5</accession>
<dbReference type="KEGG" id="taer:GT409_07185"/>
<protein>
    <submittedName>
        <fullName evidence="5">ATP-binding cassette domain-containing protein</fullName>
    </submittedName>
</protein>
<dbReference type="InterPro" id="IPR003593">
    <property type="entry name" value="AAA+_ATPase"/>
</dbReference>